<dbReference type="Gene3D" id="3.30.470.10">
    <property type="match status" value="1"/>
</dbReference>
<dbReference type="AlphaFoldDB" id="A0A9D4TQQ4"/>
<dbReference type="Pfam" id="PF19798">
    <property type="entry name" value="Sulfotransfer_5"/>
    <property type="match status" value="1"/>
</dbReference>
<dbReference type="InterPro" id="IPR001544">
    <property type="entry name" value="Aminotrans_IV"/>
</dbReference>
<evidence type="ECO:0000313" key="5">
    <source>
        <dbReference type="EMBL" id="KAI3431785.1"/>
    </source>
</evidence>
<comment type="cofactor">
    <cofactor evidence="1">
        <name>pyridoxal 5'-phosphate</name>
        <dbReference type="ChEBI" id="CHEBI:597326"/>
    </cofactor>
</comment>
<evidence type="ECO:0000256" key="3">
    <source>
        <dbReference type="ARBA" id="ARBA00022898"/>
    </source>
</evidence>
<accession>A0A9D4TQQ4</accession>
<sequence length="608" mass="66533">MYSWAQRDDTQVLDEPLYASYLTLTGAPRPYTDLVLQSQDGNGNRMLRSLMEGGAVQESVQPRIVYLKHMAKHRIGIDRELLRKGRHFLLVREPSAVIHSFSEVLEATLQETCYPALLELYSELRSMGQAPPVVLSDDLVRDPDGMLRALCAALDLPFQPQMLNWPAGPKAYDGVWAPWWYQQTHKSSGFQQPASKQQQGEQQQPQQQQGAQQPPPKQLPDHLKPLLEECRPLYALLRRHALKPLRDAATAVPRPLGSGEADSSECGGKPGQAAAAGSSASSSAGGSEKQHSGTHAYLDDPRNADILVGMWDGVTGGFDLVWRPEAKVSVLDSGFLLGDGVWEGIRLHRGVLLFMQDHIDRLFEGAKALAMDIGLTKQQLTQLVYDTVDGNGMSDGVHIRLMVTRGLKPTPYQNPRITIGQPTIVIVPEWKEAAAGPKEQGVRLFTCHVRRGSPDVQDPGWNSHSKLNCIAACIQANAAGADEALMLDPCGFVATCNSTNFFIVRKGEVWAPTTKYQMPGITRSKVLQLCRQAGIPCRELDFSLTQVYSAGEAFVTGTFAGQIPVKAVDGRAIGSGRRGPVVQRLQQLYKELCDSEAAGGRVAVDDCL</sequence>
<dbReference type="Pfam" id="PF01063">
    <property type="entry name" value="Aminotran_4"/>
    <property type="match status" value="1"/>
</dbReference>
<dbReference type="GO" id="GO:0046394">
    <property type="term" value="P:carboxylic acid biosynthetic process"/>
    <property type="evidence" value="ECO:0007669"/>
    <property type="project" value="UniProtKB-ARBA"/>
</dbReference>
<organism evidence="5 6">
    <name type="scientific">Chlorella vulgaris</name>
    <name type="common">Green alga</name>
    <dbReference type="NCBI Taxonomy" id="3077"/>
    <lineage>
        <taxon>Eukaryota</taxon>
        <taxon>Viridiplantae</taxon>
        <taxon>Chlorophyta</taxon>
        <taxon>core chlorophytes</taxon>
        <taxon>Trebouxiophyceae</taxon>
        <taxon>Chlorellales</taxon>
        <taxon>Chlorellaceae</taxon>
        <taxon>Chlorella clade</taxon>
        <taxon>Chlorella</taxon>
    </lineage>
</organism>
<dbReference type="PANTHER" id="PTHR42743:SF11">
    <property type="entry name" value="AMINODEOXYCHORISMATE LYASE"/>
    <property type="match status" value="1"/>
</dbReference>
<feature type="compositionally biased region" description="Low complexity" evidence="4">
    <location>
        <begin position="273"/>
        <end position="287"/>
    </location>
</feature>
<comment type="similarity">
    <text evidence="2">Belongs to the class-IV pyridoxal-phosphate-dependent aminotransferase family.</text>
</comment>
<gene>
    <name evidence="5" type="ORF">D9Q98_010538</name>
</gene>
<evidence type="ECO:0000256" key="4">
    <source>
        <dbReference type="SAM" id="MobiDB-lite"/>
    </source>
</evidence>
<evidence type="ECO:0000313" key="6">
    <source>
        <dbReference type="Proteomes" id="UP001055712"/>
    </source>
</evidence>
<protein>
    <submittedName>
        <fullName evidence="5">Uncharacterized protein</fullName>
    </submittedName>
</protein>
<evidence type="ECO:0000256" key="1">
    <source>
        <dbReference type="ARBA" id="ARBA00001933"/>
    </source>
</evidence>
<dbReference type="InterPro" id="IPR050571">
    <property type="entry name" value="Class-IV_PLP-Dep_Aminotrnsfr"/>
</dbReference>
<keyword evidence="6" id="KW-1185">Reference proteome</keyword>
<keyword evidence="3" id="KW-0663">Pyridoxal phosphate</keyword>
<dbReference type="PANTHER" id="PTHR42743">
    <property type="entry name" value="AMINO-ACID AMINOTRANSFERASE"/>
    <property type="match status" value="1"/>
</dbReference>
<dbReference type="InterPro" id="IPR036038">
    <property type="entry name" value="Aminotransferase-like"/>
</dbReference>
<proteinExistence type="inferred from homology"/>
<reference evidence="5" key="1">
    <citation type="journal article" date="2019" name="Plant J.">
        <title>Chlorella vulgaris genome assembly and annotation reveals the molecular basis for metabolic acclimation to high light conditions.</title>
        <authorList>
            <person name="Cecchin M."/>
            <person name="Marcolungo L."/>
            <person name="Rossato M."/>
            <person name="Girolomoni L."/>
            <person name="Cosentino E."/>
            <person name="Cuine S."/>
            <person name="Li-Beisson Y."/>
            <person name="Delledonne M."/>
            <person name="Ballottari M."/>
        </authorList>
    </citation>
    <scope>NUCLEOTIDE SEQUENCE</scope>
    <source>
        <strain evidence="5">211/11P</strain>
    </source>
</reference>
<dbReference type="GO" id="GO:0003824">
    <property type="term" value="F:catalytic activity"/>
    <property type="evidence" value="ECO:0007669"/>
    <property type="project" value="InterPro"/>
</dbReference>
<dbReference type="InterPro" id="IPR043131">
    <property type="entry name" value="BCAT-like_N"/>
</dbReference>
<feature type="compositionally biased region" description="Low complexity" evidence="4">
    <location>
        <begin position="191"/>
        <end position="212"/>
    </location>
</feature>
<dbReference type="FunFam" id="3.20.10.10:FF:000002">
    <property type="entry name" value="D-alanine aminotransferase"/>
    <property type="match status" value="1"/>
</dbReference>
<reference evidence="5" key="2">
    <citation type="submission" date="2020-11" db="EMBL/GenBank/DDBJ databases">
        <authorList>
            <person name="Cecchin M."/>
            <person name="Marcolungo L."/>
            <person name="Rossato M."/>
            <person name="Girolomoni L."/>
            <person name="Cosentino E."/>
            <person name="Cuine S."/>
            <person name="Li-Beisson Y."/>
            <person name="Delledonne M."/>
            <person name="Ballottari M."/>
        </authorList>
    </citation>
    <scope>NUCLEOTIDE SEQUENCE</scope>
    <source>
        <strain evidence="5">211/11P</strain>
        <tissue evidence="5">Whole cell</tissue>
    </source>
</reference>
<dbReference type="InterPro" id="IPR043132">
    <property type="entry name" value="BCAT-like_C"/>
</dbReference>
<feature type="region of interest" description="Disordered" evidence="4">
    <location>
        <begin position="187"/>
        <end position="222"/>
    </location>
</feature>
<evidence type="ECO:0000256" key="2">
    <source>
        <dbReference type="ARBA" id="ARBA00009320"/>
    </source>
</evidence>
<dbReference type="EMBL" id="SIDB01000006">
    <property type="protein sequence ID" value="KAI3431785.1"/>
    <property type="molecule type" value="Genomic_DNA"/>
</dbReference>
<dbReference type="SUPFAM" id="SSF52540">
    <property type="entry name" value="P-loop containing nucleoside triphosphate hydrolases"/>
    <property type="match status" value="1"/>
</dbReference>
<dbReference type="Gene3D" id="3.40.50.300">
    <property type="entry name" value="P-loop containing nucleotide triphosphate hydrolases"/>
    <property type="match status" value="1"/>
</dbReference>
<dbReference type="InterPro" id="IPR027417">
    <property type="entry name" value="P-loop_NTPase"/>
</dbReference>
<dbReference type="Gene3D" id="3.20.10.10">
    <property type="entry name" value="D-amino Acid Aminotransferase, subunit A, domain 2"/>
    <property type="match status" value="1"/>
</dbReference>
<comment type="caution">
    <text evidence="5">The sequence shown here is derived from an EMBL/GenBank/DDBJ whole genome shotgun (WGS) entry which is preliminary data.</text>
</comment>
<dbReference type="GO" id="GO:0008652">
    <property type="term" value="P:amino acid biosynthetic process"/>
    <property type="evidence" value="ECO:0007669"/>
    <property type="project" value="UniProtKB-ARBA"/>
</dbReference>
<dbReference type="OrthoDB" id="25921at2759"/>
<feature type="region of interest" description="Disordered" evidence="4">
    <location>
        <begin position="251"/>
        <end position="298"/>
    </location>
</feature>
<name>A0A9D4TQQ4_CHLVU</name>
<dbReference type="Proteomes" id="UP001055712">
    <property type="component" value="Unassembled WGS sequence"/>
</dbReference>
<dbReference type="SUPFAM" id="SSF56752">
    <property type="entry name" value="D-aminoacid aminotransferase-like PLP-dependent enzymes"/>
    <property type="match status" value="1"/>
</dbReference>